<dbReference type="Pfam" id="PF02021">
    <property type="entry name" value="UPF0102"/>
    <property type="match status" value="1"/>
</dbReference>
<dbReference type="HAMAP" id="MF_00048">
    <property type="entry name" value="UPF0102"/>
    <property type="match status" value="1"/>
</dbReference>
<proteinExistence type="inferred from homology"/>
<evidence type="ECO:0000313" key="3">
    <source>
        <dbReference type="EMBL" id="PRR74204.1"/>
    </source>
</evidence>
<evidence type="ECO:0000256" key="1">
    <source>
        <dbReference type="ARBA" id="ARBA00006738"/>
    </source>
</evidence>
<dbReference type="InterPro" id="IPR011335">
    <property type="entry name" value="Restrct_endonuc-II-like"/>
</dbReference>
<dbReference type="InterPro" id="IPR011856">
    <property type="entry name" value="tRNA_endonuc-like_dom_sf"/>
</dbReference>
<sequence>MTMTRRRRGLQGEAAAAAFLENMGYRILERNFRCPLGEVDIIAADGDEIVFVEVRTRSNNAFGTPQESVDRRKQTRLRRLAAYYLNGRGLSGHPCRFDVAAVLMDRQERIIDIEVIKGAF</sequence>
<protein>
    <recommendedName>
        <fullName evidence="2">UPF0102 protein MOHU_09030</fullName>
    </recommendedName>
</protein>
<name>A0A2T0AUP6_9FIRM</name>
<gene>
    <name evidence="3" type="ORF">MOHU_09030</name>
</gene>
<dbReference type="PANTHER" id="PTHR34039">
    <property type="entry name" value="UPF0102 PROTEIN YRAN"/>
    <property type="match status" value="1"/>
</dbReference>
<dbReference type="EMBL" id="PVXM01000012">
    <property type="protein sequence ID" value="PRR74204.1"/>
    <property type="molecule type" value="Genomic_DNA"/>
</dbReference>
<dbReference type="Gene3D" id="3.40.1350.10">
    <property type="match status" value="1"/>
</dbReference>
<keyword evidence="4" id="KW-1185">Reference proteome</keyword>
<accession>A0A2T0AUP6</accession>
<evidence type="ECO:0000313" key="4">
    <source>
        <dbReference type="Proteomes" id="UP000238415"/>
    </source>
</evidence>
<dbReference type="PANTHER" id="PTHR34039:SF1">
    <property type="entry name" value="UPF0102 PROTEIN YRAN"/>
    <property type="match status" value="1"/>
</dbReference>
<dbReference type="GO" id="GO:0003676">
    <property type="term" value="F:nucleic acid binding"/>
    <property type="evidence" value="ECO:0007669"/>
    <property type="project" value="InterPro"/>
</dbReference>
<reference evidence="3 4" key="1">
    <citation type="submission" date="2018-03" db="EMBL/GenBank/DDBJ databases">
        <title>Genome sequence of Moorella humiferrea DSM 23265.</title>
        <authorList>
            <person name="Poehlein A."/>
            <person name="Daniel R."/>
        </authorList>
    </citation>
    <scope>NUCLEOTIDE SEQUENCE [LARGE SCALE GENOMIC DNA]</scope>
    <source>
        <strain evidence="3 4">DSM 23265</strain>
    </source>
</reference>
<dbReference type="NCBIfam" id="NF009150">
    <property type="entry name" value="PRK12497.1-3"/>
    <property type="match status" value="1"/>
</dbReference>
<dbReference type="CDD" id="cd20736">
    <property type="entry name" value="PoNe_Nuclease"/>
    <property type="match status" value="1"/>
</dbReference>
<dbReference type="InterPro" id="IPR003509">
    <property type="entry name" value="UPF0102_YraN-like"/>
</dbReference>
<dbReference type="Proteomes" id="UP000238415">
    <property type="component" value="Unassembled WGS sequence"/>
</dbReference>
<dbReference type="NCBIfam" id="NF009154">
    <property type="entry name" value="PRK12497.3-3"/>
    <property type="match status" value="1"/>
</dbReference>
<dbReference type="NCBIfam" id="TIGR00252">
    <property type="entry name" value="YraN family protein"/>
    <property type="match status" value="1"/>
</dbReference>
<comment type="similarity">
    <text evidence="1 2">Belongs to the UPF0102 family.</text>
</comment>
<dbReference type="RefSeq" id="WP_106004908.1">
    <property type="nucleotide sequence ID" value="NZ_CP136419.1"/>
</dbReference>
<comment type="caution">
    <text evidence="3">The sequence shown here is derived from an EMBL/GenBank/DDBJ whole genome shotgun (WGS) entry which is preliminary data.</text>
</comment>
<organism evidence="3 4">
    <name type="scientific">Neomoorella humiferrea</name>
    <dbReference type="NCBI Taxonomy" id="676965"/>
    <lineage>
        <taxon>Bacteria</taxon>
        <taxon>Bacillati</taxon>
        <taxon>Bacillota</taxon>
        <taxon>Clostridia</taxon>
        <taxon>Neomoorellales</taxon>
        <taxon>Neomoorellaceae</taxon>
        <taxon>Neomoorella</taxon>
    </lineage>
</organism>
<dbReference type="AlphaFoldDB" id="A0A2T0AUP6"/>
<dbReference type="SUPFAM" id="SSF52980">
    <property type="entry name" value="Restriction endonuclease-like"/>
    <property type="match status" value="1"/>
</dbReference>
<evidence type="ECO:0000256" key="2">
    <source>
        <dbReference type="HAMAP-Rule" id="MF_00048"/>
    </source>
</evidence>
<dbReference type="OrthoDB" id="9802516at2"/>